<sequence length="86" mass="9681">MFSLSFLPHSKMAIAFGRRTFSTEMAKSHNGGAGFFSRVSSFLVGAGMTALAAEFYIFKEVKEGNLEMLKRHKELEKRLAALEYKK</sequence>
<keyword evidence="3" id="KW-1185">Reference proteome</keyword>
<keyword evidence="1" id="KW-1133">Transmembrane helix</keyword>
<dbReference type="Proteomes" id="UP001530377">
    <property type="component" value="Unassembled WGS sequence"/>
</dbReference>
<evidence type="ECO:0000313" key="3">
    <source>
        <dbReference type="Proteomes" id="UP001530377"/>
    </source>
</evidence>
<feature type="transmembrane region" description="Helical" evidence="1">
    <location>
        <begin position="35"/>
        <end position="58"/>
    </location>
</feature>
<proteinExistence type="predicted"/>
<keyword evidence="1" id="KW-0812">Transmembrane</keyword>
<protein>
    <submittedName>
        <fullName evidence="2">Uncharacterized protein</fullName>
    </submittedName>
</protein>
<evidence type="ECO:0000256" key="1">
    <source>
        <dbReference type="SAM" id="Phobius"/>
    </source>
</evidence>
<gene>
    <name evidence="2" type="ORF">ACHAXA_006333</name>
</gene>
<name>A0ABD3R8Q1_9STRA</name>
<organism evidence="2 3">
    <name type="scientific">Cyclostephanos tholiformis</name>
    <dbReference type="NCBI Taxonomy" id="382380"/>
    <lineage>
        <taxon>Eukaryota</taxon>
        <taxon>Sar</taxon>
        <taxon>Stramenopiles</taxon>
        <taxon>Ochrophyta</taxon>
        <taxon>Bacillariophyta</taxon>
        <taxon>Coscinodiscophyceae</taxon>
        <taxon>Thalassiosirophycidae</taxon>
        <taxon>Stephanodiscales</taxon>
        <taxon>Stephanodiscaceae</taxon>
        <taxon>Cyclostephanos</taxon>
    </lineage>
</organism>
<accession>A0ABD3R8Q1</accession>
<evidence type="ECO:0000313" key="2">
    <source>
        <dbReference type="EMBL" id="KAL3806411.1"/>
    </source>
</evidence>
<reference evidence="2 3" key="1">
    <citation type="submission" date="2024-10" db="EMBL/GenBank/DDBJ databases">
        <title>Updated reference genomes for cyclostephanoid diatoms.</title>
        <authorList>
            <person name="Roberts W.R."/>
            <person name="Alverson A.J."/>
        </authorList>
    </citation>
    <scope>NUCLEOTIDE SEQUENCE [LARGE SCALE GENOMIC DNA]</scope>
    <source>
        <strain evidence="2 3">AJA228-03</strain>
    </source>
</reference>
<dbReference type="EMBL" id="JALLPB020000815">
    <property type="protein sequence ID" value="KAL3806411.1"/>
    <property type="molecule type" value="Genomic_DNA"/>
</dbReference>
<comment type="caution">
    <text evidence="2">The sequence shown here is derived from an EMBL/GenBank/DDBJ whole genome shotgun (WGS) entry which is preliminary data.</text>
</comment>
<dbReference type="AlphaFoldDB" id="A0ABD3R8Q1"/>
<keyword evidence="1" id="KW-0472">Membrane</keyword>